<dbReference type="AlphaFoldDB" id="A0A0C1C875"/>
<comment type="caution">
    <text evidence="2">The sequence shown here is derived from an EMBL/GenBank/DDBJ whole genome shotgun (WGS) entry which is preliminary data.</text>
</comment>
<dbReference type="Proteomes" id="UP000031307">
    <property type="component" value="Unassembled WGS sequence"/>
</dbReference>
<dbReference type="EMBL" id="JSAM01000087">
    <property type="protein sequence ID" value="KIA77255.1"/>
    <property type="molecule type" value="Genomic_DNA"/>
</dbReference>
<reference evidence="2 3" key="1">
    <citation type="journal article" date="2014" name="Mol. Biol. Evol.">
        <title>Massive expansion of Ubiquitination-related gene families within the Chlamydiae.</title>
        <authorList>
            <person name="Domman D."/>
            <person name="Collingro A."/>
            <person name="Lagkouvardos I."/>
            <person name="Gehre L."/>
            <person name="Weinmaier T."/>
            <person name="Rattei T."/>
            <person name="Subtil A."/>
            <person name="Horn M."/>
        </authorList>
    </citation>
    <scope>NUCLEOTIDE SEQUENCE [LARGE SCALE GENOMIC DNA]</scope>
    <source>
        <strain evidence="2 3">OEW1</strain>
    </source>
</reference>
<evidence type="ECO:0000259" key="1">
    <source>
        <dbReference type="Pfam" id="PF09500"/>
    </source>
</evidence>
<evidence type="ECO:0000313" key="3">
    <source>
        <dbReference type="Proteomes" id="UP000031307"/>
    </source>
</evidence>
<protein>
    <recommendedName>
        <fullName evidence="1">Thioesterase putative domain-containing protein</fullName>
    </recommendedName>
</protein>
<organism evidence="2 3">
    <name type="scientific">Parachlamydia acanthamoebae</name>
    <dbReference type="NCBI Taxonomy" id="83552"/>
    <lineage>
        <taxon>Bacteria</taxon>
        <taxon>Pseudomonadati</taxon>
        <taxon>Chlamydiota</taxon>
        <taxon>Chlamydiia</taxon>
        <taxon>Parachlamydiales</taxon>
        <taxon>Parachlamydiaceae</taxon>
        <taxon>Parachlamydia</taxon>
    </lineage>
</organism>
<dbReference type="NCBIfam" id="TIGR02447">
    <property type="entry name" value="yiiD_Cterm"/>
    <property type="match status" value="1"/>
</dbReference>
<dbReference type="PATRIC" id="fig|83552.4.peg.1621"/>
<accession>A0A0C1C875</accession>
<dbReference type="Gene3D" id="3.10.129.10">
    <property type="entry name" value="Hotdog Thioesterase"/>
    <property type="match status" value="1"/>
</dbReference>
<evidence type="ECO:0000313" key="2">
    <source>
        <dbReference type="EMBL" id="KIA77255.1"/>
    </source>
</evidence>
<gene>
    <name evidence="2" type="ORF">DB43_GR00220</name>
</gene>
<feature type="domain" description="Thioesterase putative" evidence="1">
    <location>
        <begin position="10"/>
        <end position="148"/>
    </location>
</feature>
<name>A0A0C1C875_9BACT</name>
<dbReference type="Pfam" id="PF09500">
    <property type="entry name" value="YiiD_C"/>
    <property type="match status" value="1"/>
</dbReference>
<dbReference type="SUPFAM" id="SSF54637">
    <property type="entry name" value="Thioesterase/thiol ester dehydrase-isomerase"/>
    <property type="match status" value="1"/>
</dbReference>
<dbReference type="InterPro" id="IPR012660">
    <property type="entry name" value="YiiD_C"/>
</dbReference>
<proteinExistence type="predicted"/>
<sequence>MKIEIFIMEKKVEAYLYAHIPITQAMGIKVELATPQKVILFAPLANNINHKKTVFGGSLHAVATLACWSLLYIHLHNEPFQIVITKSEVSYDAPVSEDFRAECEFPKKEEWDRFIKILKIRGKGRIRLFAKIYQKGKLCVDYHATFAVI</sequence>
<dbReference type="InterPro" id="IPR029069">
    <property type="entry name" value="HotDog_dom_sf"/>
</dbReference>